<dbReference type="Gene3D" id="1.10.510.10">
    <property type="entry name" value="Transferase(Phosphotransferase) domain 1"/>
    <property type="match status" value="1"/>
</dbReference>
<dbReference type="Pfam" id="PF00069">
    <property type="entry name" value="Pkinase"/>
    <property type="match status" value="1"/>
</dbReference>
<keyword evidence="5" id="KW-1133">Transmembrane helix</keyword>
<evidence type="ECO:0000259" key="6">
    <source>
        <dbReference type="PROSITE" id="PS50011"/>
    </source>
</evidence>
<feature type="compositionally biased region" description="Low complexity" evidence="4">
    <location>
        <begin position="680"/>
        <end position="721"/>
    </location>
</feature>
<keyword evidence="8" id="KW-1185">Reference proteome</keyword>
<evidence type="ECO:0000256" key="1">
    <source>
        <dbReference type="ARBA" id="ARBA00008874"/>
    </source>
</evidence>
<keyword evidence="7" id="KW-0808">Transferase</keyword>
<dbReference type="GO" id="GO:0005524">
    <property type="term" value="F:ATP binding"/>
    <property type="evidence" value="ECO:0007669"/>
    <property type="project" value="UniProtKB-KW"/>
</dbReference>
<keyword evidence="2" id="KW-0547">Nucleotide-binding</keyword>
<feature type="compositionally biased region" description="Pro residues" evidence="4">
    <location>
        <begin position="778"/>
        <end position="791"/>
    </location>
</feature>
<dbReference type="InterPro" id="IPR011009">
    <property type="entry name" value="Kinase-like_dom_sf"/>
</dbReference>
<feature type="compositionally biased region" description="Low complexity" evidence="4">
    <location>
        <begin position="476"/>
        <end position="485"/>
    </location>
</feature>
<evidence type="ECO:0000256" key="3">
    <source>
        <dbReference type="ARBA" id="ARBA00022840"/>
    </source>
</evidence>
<evidence type="ECO:0000256" key="5">
    <source>
        <dbReference type="SAM" id="Phobius"/>
    </source>
</evidence>
<evidence type="ECO:0000256" key="2">
    <source>
        <dbReference type="ARBA" id="ARBA00022741"/>
    </source>
</evidence>
<feature type="compositionally biased region" description="Basic and acidic residues" evidence="4">
    <location>
        <begin position="518"/>
        <end position="527"/>
    </location>
</feature>
<dbReference type="InterPro" id="IPR051931">
    <property type="entry name" value="PAK3-like"/>
</dbReference>
<sequence>MTGAHPDVLRDRYALRVPWEESAGSTYWSGYDRTERRDVLVQQLRPQASDGRHHGRDTAKYAAWAPGALARQVRPVSEPSNAHLLAVHDVIEEADALWVVMEPVVPRSLHTLLRAHGRLPSAAAAHIGLEVASALEALHAAGAAHGQIGPRGILFREDGTAALPGYGFQPADPAYGAPPLCPGRPRSQYTAPELTPGGKHDAALAPTPQGDLWALGMTLYEMVEGRRPLRGPLPGPRLKALRDARPPRVRRQREFAPLVEGLLAPRPGARPTMASVTAALRAAADRQDPVTDTHWALATPQRRTRWQRLRGLLIHIGALVGSRIAAAFTAGALAAMLGLRLAGKSTSQDVATLLLTAVVLGLTSGLVVLGGKCLWHAVAYVRNRGRDARARPHAPRTEPPPPGSAPEGVGYGPVLLSYPPSVTPHPGSATPDDPPHTALTLGDPRGAPAANRPTKYRIVQKGGRPESGPPRRRTGRPATGRPATGEPATARPGASRPPTGRSTPRRPDASRSDTGGPEPDRTADEPPRLGLNPPTPPAPGREPDQPPRPEPHPEATPPQPPTHGAEAEAAQEPPREAGAPSRPDEPPPAEREPAEREPGEREPADAPRPAEPPPPANAPPPVDEPSPELTSQERARLIQRELLSPRRRRWPDPSQPPTTEPPATADETPRWVDADTARSATPDTPTWTDAGAAPAGATAVPWWEVDAPPWAADVPPWARDPSWPPEPPPRLPGPPPRAAGWPSGLPGRPPDTSTPAPHLSDLASLPPPAPRRAGAPSPFAPPVPPAGPPCTPRLTLRDGPARVGAPAVLEFALDVPDGHPWARQPEHPSAHLVLVAAARTAGRIMPPVRGYHAGYANEEAATFVFTAHEPGEHQLRFTVYDRRYGVVLQELEAAMTIEAPARRAPEADPPPGAPATPVEAADTHQAPES</sequence>
<dbReference type="EMBL" id="CP054929">
    <property type="protein sequence ID" value="QKW52407.1"/>
    <property type="molecule type" value="Genomic_DNA"/>
</dbReference>
<feature type="compositionally biased region" description="Basic and acidic residues" evidence="4">
    <location>
        <begin position="667"/>
        <end position="676"/>
    </location>
</feature>
<keyword evidence="3" id="KW-0067">ATP-binding</keyword>
<dbReference type="PANTHER" id="PTHR45832:SF22">
    <property type="entry name" value="SERINE_THREONINE-PROTEIN KINASE SAMKA-RELATED"/>
    <property type="match status" value="1"/>
</dbReference>
<name>A0A7H8ND49_9ACTN</name>
<keyword evidence="5" id="KW-0812">Transmembrane</keyword>
<feature type="compositionally biased region" description="Pro residues" evidence="4">
    <location>
        <begin position="609"/>
        <end position="624"/>
    </location>
</feature>
<gene>
    <name evidence="7" type="ORF">HUT08_25960</name>
</gene>
<feature type="transmembrane region" description="Helical" evidence="5">
    <location>
        <begin position="312"/>
        <end position="339"/>
    </location>
</feature>
<feature type="compositionally biased region" description="Basic and acidic residues" evidence="4">
    <location>
        <begin position="541"/>
        <end position="553"/>
    </location>
</feature>
<dbReference type="SUPFAM" id="SSF56112">
    <property type="entry name" value="Protein kinase-like (PK-like)"/>
    <property type="match status" value="1"/>
</dbReference>
<dbReference type="Proteomes" id="UP000509303">
    <property type="component" value="Chromosome"/>
</dbReference>
<proteinExistence type="inferred from homology"/>
<feature type="transmembrane region" description="Helical" evidence="5">
    <location>
        <begin position="351"/>
        <end position="381"/>
    </location>
</feature>
<evidence type="ECO:0000313" key="8">
    <source>
        <dbReference type="Proteomes" id="UP000509303"/>
    </source>
</evidence>
<dbReference type="GO" id="GO:0004672">
    <property type="term" value="F:protein kinase activity"/>
    <property type="evidence" value="ECO:0007669"/>
    <property type="project" value="InterPro"/>
</dbReference>
<reference evidence="7 8" key="1">
    <citation type="submission" date="2020-06" db="EMBL/GenBank/DDBJ databases">
        <title>Genome mining for natural products.</title>
        <authorList>
            <person name="Zhang B."/>
            <person name="Shi J."/>
            <person name="Ge H."/>
        </authorList>
    </citation>
    <scope>NUCLEOTIDE SEQUENCE [LARGE SCALE GENOMIC DNA]</scope>
    <source>
        <strain evidence="7 8">NA00687</strain>
    </source>
</reference>
<evidence type="ECO:0000256" key="4">
    <source>
        <dbReference type="SAM" id="MobiDB-lite"/>
    </source>
</evidence>
<feature type="region of interest" description="Disordered" evidence="4">
    <location>
        <begin position="386"/>
        <end position="795"/>
    </location>
</feature>
<organism evidence="7 8">
    <name type="scientific">Streptomyces buecherae</name>
    <dbReference type="NCBI Taxonomy" id="2763006"/>
    <lineage>
        <taxon>Bacteria</taxon>
        <taxon>Bacillati</taxon>
        <taxon>Actinomycetota</taxon>
        <taxon>Actinomycetes</taxon>
        <taxon>Kitasatosporales</taxon>
        <taxon>Streptomycetaceae</taxon>
        <taxon>Streptomyces</taxon>
    </lineage>
</organism>
<dbReference type="PANTHER" id="PTHR45832">
    <property type="entry name" value="SERINE/THREONINE-PROTEIN KINASE SAMKA-RELATED-RELATED"/>
    <property type="match status" value="1"/>
</dbReference>
<accession>A0A7H8ND49</accession>
<dbReference type="AlphaFoldDB" id="A0A7H8ND49"/>
<keyword evidence="7" id="KW-0418">Kinase</keyword>
<dbReference type="RefSeq" id="WP_176164111.1">
    <property type="nucleotide sequence ID" value="NZ_CP054929.1"/>
</dbReference>
<feature type="domain" description="Protein kinase" evidence="6">
    <location>
        <begin position="1"/>
        <end position="291"/>
    </location>
</feature>
<keyword evidence="5" id="KW-0472">Membrane</keyword>
<feature type="compositionally biased region" description="Low complexity" evidence="4">
    <location>
        <begin position="562"/>
        <end position="581"/>
    </location>
</feature>
<dbReference type="PROSITE" id="PS50011">
    <property type="entry name" value="PROTEIN_KINASE_DOM"/>
    <property type="match status" value="1"/>
</dbReference>
<dbReference type="SMART" id="SM00220">
    <property type="entry name" value="S_TKc"/>
    <property type="match status" value="1"/>
</dbReference>
<feature type="region of interest" description="Disordered" evidence="4">
    <location>
        <begin position="900"/>
        <end position="929"/>
    </location>
</feature>
<feature type="compositionally biased region" description="Pro residues" evidence="4">
    <location>
        <begin position="722"/>
        <end position="737"/>
    </location>
</feature>
<dbReference type="InterPro" id="IPR000719">
    <property type="entry name" value="Prot_kinase_dom"/>
</dbReference>
<protein>
    <submittedName>
        <fullName evidence="7">Protein kinase</fullName>
    </submittedName>
</protein>
<feature type="compositionally biased region" description="Low complexity" evidence="4">
    <location>
        <begin position="755"/>
        <end position="764"/>
    </location>
</feature>
<feature type="compositionally biased region" description="Basic and acidic residues" evidence="4">
    <location>
        <begin position="582"/>
        <end position="605"/>
    </location>
</feature>
<comment type="similarity">
    <text evidence="1">Belongs to the protein kinase superfamily. STE Ser/Thr protein kinase family. STE20 subfamily.</text>
</comment>
<evidence type="ECO:0000313" key="7">
    <source>
        <dbReference type="EMBL" id="QKW52407.1"/>
    </source>
</evidence>